<evidence type="ECO:0000256" key="1">
    <source>
        <dbReference type="SAM" id="MobiDB-lite"/>
    </source>
</evidence>
<keyword evidence="2" id="KW-0472">Membrane</keyword>
<feature type="transmembrane region" description="Helical" evidence="2">
    <location>
        <begin position="175"/>
        <end position="193"/>
    </location>
</feature>
<keyword evidence="2" id="KW-0812">Transmembrane</keyword>
<protein>
    <recommendedName>
        <fullName evidence="5">DUF1097 domain-containing protein</fullName>
    </recommendedName>
</protein>
<accession>A0A0R1R728</accession>
<dbReference type="Proteomes" id="UP000051835">
    <property type="component" value="Unassembled WGS sequence"/>
</dbReference>
<evidence type="ECO:0008006" key="5">
    <source>
        <dbReference type="Google" id="ProtNLM"/>
    </source>
</evidence>
<comment type="caution">
    <text evidence="3">The sequence shown here is derived from an EMBL/GenBank/DDBJ whole genome shotgun (WGS) entry which is preliminary data.</text>
</comment>
<dbReference type="PATRIC" id="fig|1423805.4.peg.1747"/>
<evidence type="ECO:0000313" key="4">
    <source>
        <dbReference type="Proteomes" id="UP000051835"/>
    </source>
</evidence>
<gene>
    <name evidence="3" type="ORF">FD37_GL001705</name>
</gene>
<feature type="compositionally biased region" description="Acidic residues" evidence="1">
    <location>
        <begin position="215"/>
        <end position="228"/>
    </location>
</feature>
<dbReference type="AlphaFoldDB" id="A0A0R1R728"/>
<feature type="transmembrane region" description="Helical" evidence="2">
    <location>
        <begin position="71"/>
        <end position="87"/>
    </location>
</feature>
<proteinExistence type="predicted"/>
<evidence type="ECO:0000313" key="3">
    <source>
        <dbReference type="EMBL" id="KRL50586.1"/>
    </source>
</evidence>
<feature type="transmembrane region" description="Helical" evidence="2">
    <location>
        <begin position="94"/>
        <end position="115"/>
    </location>
</feature>
<feature type="transmembrane region" description="Helical" evidence="2">
    <location>
        <begin position="121"/>
        <end position="140"/>
    </location>
</feature>
<reference evidence="3 4" key="1">
    <citation type="journal article" date="2015" name="Genome Announc.">
        <title>Expanding the biotechnology potential of lactobacilli through comparative genomics of 213 strains and associated genera.</title>
        <authorList>
            <person name="Sun Z."/>
            <person name="Harris H.M."/>
            <person name="McCann A."/>
            <person name="Guo C."/>
            <person name="Argimon S."/>
            <person name="Zhang W."/>
            <person name="Yang X."/>
            <person name="Jeffery I.B."/>
            <person name="Cooney J.C."/>
            <person name="Kagawa T.F."/>
            <person name="Liu W."/>
            <person name="Song Y."/>
            <person name="Salvetti E."/>
            <person name="Wrobel A."/>
            <person name="Rasinkangas P."/>
            <person name="Parkhill J."/>
            <person name="Rea M.C."/>
            <person name="O'Sullivan O."/>
            <person name="Ritari J."/>
            <person name="Douillard F.P."/>
            <person name="Paul Ross R."/>
            <person name="Yang R."/>
            <person name="Briner A.E."/>
            <person name="Felis G.E."/>
            <person name="de Vos W.M."/>
            <person name="Barrangou R."/>
            <person name="Klaenhammer T.R."/>
            <person name="Caufield P.W."/>
            <person name="Cui Y."/>
            <person name="Zhang H."/>
            <person name="O'Toole P.W."/>
        </authorList>
    </citation>
    <scope>NUCLEOTIDE SEQUENCE [LARGE SCALE GENOMIC DNA]</scope>
    <source>
        <strain evidence="3 4">DSM 15429</strain>
    </source>
</reference>
<dbReference type="InterPro" id="IPR009476">
    <property type="entry name" value="DUF1097"/>
</dbReference>
<organism evidence="3 4">
    <name type="scientific">Levilactobacillus spicheri DSM 15429</name>
    <dbReference type="NCBI Taxonomy" id="1423805"/>
    <lineage>
        <taxon>Bacteria</taxon>
        <taxon>Bacillati</taxon>
        <taxon>Bacillota</taxon>
        <taxon>Bacilli</taxon>
        <taxon>Lactobacillales</taxon>
        <taxon>Lactobacillaceae</taxon>
        <taxon>Levilactobacillus</taxon>
    </lineage>
</organism>
<evidence type="ECO:0000256" key="2">
    <source>
        <dbReference type="SAM" id="Phobius"/>
    </source>
</evidence>
<name>A0A0R1R728_9LACO</name>
<dbReference type="EMBL" id="AZFC01000001">
    <property type="protein sequence ID" value="KRL50586.1"/>
    <property type="molecule type" value="Genomic_DNA"/>
</dbReference>
<feature type="transmembrane region" description="Helical" evidence="2">
    <location>
        <begin position="152"/>
        <end position="169"/>
    </location>
</feature>
<dbReference type="Pfam" id="PF06496">
    <property type="entry name" value="DUF1097"/>
    <property type="match status" value="1"/>
</dbReference>
<feature type="region of interest" description="Disordered" evidence="1">
    <location>
        <begin position="209"/>
        <end position="228"/>
    </location>
</feature>
<sequence length="228" mass="25510">MLLSPSDDGKPLKSGYNERNKLVAAFGGNALRADLQRSDKVMKISKELWCSSIGVGLFTLFYSLIMTSFQLWMGAAAFITASYFFGVGCPNDKVWNIVGSFVMGIIWAMISFQLLQNATIAQLWPSAIMFGFMTFLAIFLQGTIMKFTMVPAWLIAWGSTMVIISNITITKWPLFIVELFVSMLMGIFFIAYGSNYFTKVVYKIFPDKKPKDPVEIDDDAEPVSNDEG</sequence>
<keyword evidence="2" id="KW-1133">Transmembrane helix</keyword>